<reference evidence="17" key="2">
    <citation type="submission" date="2025-08" db="UniProtKB">
        <authorList>
            <consortium name="Ensembl"/>
        </authorList>
    </citation>
    <scope>IDENTIFICATION</scope>
    <source>
        <strain evidence="17">Guanapo</strain>
    </source>
</reference>
<dbReference type="Bgee" id="ENSPREG00000007269">
    <property type="expression patterns" value="Expressed in caudal fin and 1 other cell type or tissue"/>
</dbReference>
<dbReference type="GO" id="GO:0006915">
    <property type="term" value="P:apoptotic process"/>
    <property type="evidence" value="ECO:0007669"/>
    <property type="project" value="UniProtKB-KW"/>
</dbReference>
<dbReference type="Pfam" id="PF13908">
    <property type="entry name" value="Shisa_N"/>
    <property type="match status" value="1"/>
</dbReference>
<keyword evidence="8" id="KW-0539">Nucleus</keyword>
<dbReference type="GO" id="GO:0031965">
    <property type="term" value="C:nuclear membrane"/>
    <property type="evidence" value="ECO:0007669"/>
    <property type="project" value="UniProtKB-SubCell"/>
</dbReference>
<keyword evidence="4" id="KW-0053">Apoptosis</keyword>
<keyword evidence="7 14" id="KW-0472">Membrane</keyword>
<evidence type="ECO:0000256" key="1">
    <source>
        <dbReference type="ARBA" id="ARBA00004115"/>
    </source>
</evidence>
<comment type="function">
    <text evidence="9">Can induce apoptosis in a caspase-dependent manner and plays a role in p53/TP53-dependent apoptosis.</text>
</comment>
<evidence type="ECO:0000256" key="5">
    <source>
        <dbReference type="ARBA" id="ARBA00022824"/>
    </source>
</evidence>
<reference evidence="18" key="1">
    <citation type="submission" date="2013-11" db="EMBL/GenBank/DDBJ databases">
        <title>The genomic landscape of the Guanapo guppy.</title>
        <authorList>
            <person name="Kuenstner A."/>
            <person name="Dreyer C."/>
        </authorList>
    </citation>
    <scope>NUCLEOTIDE SEQUENCE</scope>
    <source>
        <strain evidence="18">Guanapo</strain>
    </source>
</reference>
<keyword evidence="18" id="KW-1185">Reference proteome</keyword>
<feature type="compositionally biased region" description="Pro residues" evidence="13">
    <location>
        <begin position="237"/>
        <end position="247"/>
    </location>
</feature>
<evidence type="ECO:0000256" key="12">
    <source>
        <dbReference type="ARBA" id="ARBA00041983"/>
    </source>
</evidence>
<evidence type="ECO:0000256" key="15">
    <source>
        <dbReference type="SAM" id="SignalP"/>
    </source>
</evidence>
<dbReference type="OrthoDB" id="9949323at2759"/>
<protein>
    <recommendedName>
        <fullName evidence="11">Protein shisa-5</fullName>
    </recommendedName>
    <alternativeName>
        <fullName evidence="12">Scotin</fullName>
    </alternativeName>
</protein>
<feature type="region of interest" description="Disordered" evidence="13">
    <location>
        <begin position="227"/>
        <end position="272"/>
    </location>
</feature>
<feature type="transmembrane region" description="Helical" evidence="14">
    <location>
        <begin position="99"/>
        <end position="128"/>
    </location>
</feature>
<evidence type="ECO:0000259" key="16">
    <source>
        <dbReference type="Pfam" id="PF13908"/>
    </source>
</evidence>
<dbReference type="InterPro" id="IPR053891">
    <property type="entry name" value="Shisa_N"/>
</dbReference>
<reference evidence="17" key="3">
    <citation type="submission" date="2025-09" db="UniProtKB">
        <authorList>
            <consortium name="Ensembl"/>
        </authorList>
    </citation>
    <scope>IDENTIFICATION</scope>
    <source>
        <strain evidence="17">Guanapo</strain>
    </source>
</reference>
<dbReference type="GeneID" id="103464427"/>
<dbReference type="AlphaFoldDB" id="A0A3P9NM64"/>
<feature type="chain" id="PRO_5018336090" description="Protein shisa-5" evidence="15">
    <location>
        <begin position="24"/>
        <end position="272"/>
    </location>
</feature>
<evidence type="ECO:0000256" key="2">
    <source>
        <dbReference type="ARBA" id="ARBA00004126"/>
    </source>
</evidence>
<evidence type="ECO:0000313" key="17">
    <source>
        <dbReference type="Ensembl" id="ENSPREP00000010624.1"/>
    </source>
</evidence>
<dbReference type="PANTHER" id="PTHR31395:SF14">
    <property type="entry name" value="PROTEIN SHISA-5"/>
    <property type="match status" value="1"/>
</dbReference>
<dbReference type="PANTHER" id="PTHR31395">
    <property type="entry name" value="SHISA"/>
    <property type="match status" value="1"/>
</dbReference>
<dbReference type="RefSeq" id="XP_008406735.1">
    <property type="nucleotide sequence ID" value="XM_008408513.2"/>
</dbReference>
<evidence type="ECO:0000256" key="4">
    <source>
        <dbReference type="ARBA" id="ARBA00022703"/>
    </source>
</evidence>
<evidence type="ECO:0000256" key="11">
    <source>
        <dbReference type="ARBA" id="ARBA00040441"/>
    </source>
</evidence>
<keyword evidence="15" id="KW-0732">Signal</keyword>
<comment type="similarity">
    <text evidence="10">Belongs to the shisa family.</text>
</comment>
<keyword evidence="5" id="KW-0256">Endoplasmic reticulum</keyword>
<dbReference type="InterPro" id="IPR026910">
    <property type="entry name" value="Shisa"/>
</dbReference>
<evidence type="ECO:0000256" key="8">
    <source>
        <dbReference type="ARBA" id="ARBA00023242"/>
    </source>
</evidence>
<evidence type="ECO:0000256" key="14">
    <source>
        <dbReference type="SAM" id="Phobius"/>
    </source>
</evidence>
<keyword evidence="3 14" id="KW-0812">Transmembrane</keyword>
<sequence>MVPGVSGVVVLVICASMSISVFAHDCKSYRDLYNIYHMPKECEWGSFCCGTCKSRECCYVPFRKLTESAQEICDRNTASRGNLDSNEKFHKEFSSSTHVAVITSTVITAILFLLLLVCCCICPCCCIYKMCRRPQPVVATTTHTTVVTSAPQQYPQQPMSVPGQPQAYQATQYPPYQPMPVQPGYGTQPMAMPPYQGQAFTPGPPPPYQEAIGPAYPPTQPMPYSQAAYNPGQPAYPLHPPTHPQPNAPSSHADFLAQPAYNPDYVAPPTTG</sequence>
<dbReference type="GeneTree" id="ENSGT00940000166256"/>
<feature type="signal peptide" evidence="15">
    <location>
        <begin position="1"/>
        <end position="23"/>
    </location>
</feature>
<evidence type="ECO:0000256" key="6">
    <source>
        <dbReference type="ARBA" id="ARBA00022989"/>
    </source>
</evidence>
<feature type="domain" description="Shisa N-terminal" evidence="16">
    <location>
        <begin position="24"/>
        <end position="73"/>
    </location>
</feature>
<dbReference type="GO" id="GO:0005789">
    <property type="term" value="C:endoplasmic reticulum membrane"/>
    <property type="evidence" value="ECO:0007669"/>
    <property type="project" value="UniProtKB-SubCell"/>
</dbReference>
<accession>A0A3P9NM64</accession>
<organism evidence="17 18">
    <name type="scientific">Poecilia reticulata</name>
    <name type="common">Guppy</name>
    <name type="synonym">Acanthophacelus reticulatus</name>
    <dbReference type="NCBI Taxonomy" id="8081"/>
    <lineage>
        <taxon>Eukaryota</taxon>
        <taxon>Metazoa</taxon>
        <taxon>Chordata</taxon>
        <taxon>Craniata</taxon>
        <taxon>Vertebrata</taxon>
        <taxon>Euteleostomi</taxon>
        <taxon>Actinopterygii</taxon>
        <taxon>Neopterygii</taxon>
        <taxon>Teleostei</taxon>
        <taxon>Neoteleostei</taxon>
        <taxon>Acanthomorphata</taxon>
        <taxon>Ovalentaria</taxon>
        <taxon>Atherinomorphae</taxon>
        <taxon>Cyprinodontiformes</taxon>
        <taxon>Poeciliidae</taxon>
        <taxon>Poeciliinae</taxon>
        <taxon>Poecilia</taxon>
    </lineage>
</organism>
<keyword evidence="6 14" id="KW-1133">Transmembrane helix</keyword>
<evidence type="ECO:0000313" key="18">
    <source>
        <dbReference type="Proteomes" id="UP000242638"/>
    </source>
</evidence>
<dbReference type="OMA" id="HQGPQFT"/>
<evidence type="ECO:0000256" key="13">
    <source>
        <dbReference type="SAM" id="MobiDB-lite"/>
    </source>
</evidence>
<comment type="subcellular location">
    <subcellularLocation>
        <location evidence="1">Endoplasmic reticulum membrane</location>
        <topology evidence="1">Single-pass type I membrane protein</topology>
    </subcellularLocation>
    <subcellularLocation>
        <location evidence="2">Nucleus membrane</location>
    </subcellularLocation>
</comment>
<dbReference type="Ensembl" id="ENSPRET00000010749.1">
    <property type="protein sequence ID" value="ENSPREP00000010624.1"/>
    <property type="gene ID" value="ENSPREG00000007269.1"/>
</dbReference>
<dbReference type="Proteomes" id="UP000242638">
    <property type="component" value="Unassembled WGS sequence"/>
</dbReference>
<name>A0A3P9NM64_POERE</name>
<evidence type="ECO:0000256" key="7">
    <source>
        <dbReference type="ARBA" id="ARBA00023136"/>
    </source>
</evidence>
<evidence type="ECO:0000256" key="3">
    <source>
        <dbReference type="ARBA" id="ARBA00022692"/>
    </source>
</evidence>
<proteinExistence type="inferred from homology"/>
<evidence type="ECO:0000256" key="9">
    <source>
        <dbReference type="ARBA" id="ARBA00037507"/>
    </source>
</evidence>
<evidence type="ECO:0000256" key="10">
    <source>
        <dbReference type="ARBA" id="ARBA00038108"/>
    </source>
</evidence>
<dbReference type="KEGG" id="pret:103464427"/>